<protein>
    <submittedName>
        <fullName evidence="3">PEP-CTERM sorting domain-containing protein</fullName>
    </submittedName>
</protein>
<accession>A0ABU5MUH7</accession>
<dbReference type="InterPro" id="IPR013424">
    <property type="entry name" value="Ice-binding_C"/>
</dbReference>
<keyword evidence="1" id="KW-0472">Membrane</keyword>
<keyword evidence="2" id="KW-0732">Signal</keyword>
<evidence type="ECO:0000313" key="4">
    <source>
        <dbReference type="Proteomes" id="UP001290861"/>
    </source>
</evidence>
<keyword evidence="1" id="KW-1133">Transmembrane helix</keyword>
<evidence type="ECO:0000313" key="3">
    <source>
        <dbReference type="EMBL" id="MDZ8117802.1"/>
    </source>
</evidence>
<feature type="transmembrane region" description="Helical" evidence="1">
    <location>
        <begin position="224"/>
        <end position="240"/>
    </location>
</feature>
<keyword evidence="4" id="KW-1185">Reference proteome</keyword>
<organism evidence="3 4">
    <name type="scientific">Pontiella agarivorans</name>
    <dbReference type="NCBI Taxonomy" id="3038953"/>
    <lineage>
        <taxon>Bacteria</taxon>
        <taxon>Pseudomonadati</taxon>
        <taxon>Kiritimatiellota</taxon>
        <taxon>Kiritimatiellia</taxon>
        <taxon>Kiritimatiellales</taxon>
        <taxon>Pontiellaceae</taxon>
        <taxon>Pontiella</taxon>
    </lineage>
</organism>
<dbReference type="Proteomes" id="UP001290861">
    <property type="component" value="Unassembled WGS sequence"/>
</dbReference>
<gene>
    <name evidence="3" type="ORF">P9H32_04120</name>
</gene>
<evidence type="ECO:0000256" key="2">
    <source>
        <dbReference type="SAM" id="SignalP"/>
    </source>
</evidence>
<comment type="caution">
    <text evidence="3">The sequence shown here is derived from an EMBL/GenBank/DDBJ whole genome shotgun (WGS) entry which is preliminary data.</text>
</comment>
<dbReference type="NCBIfam" id="TIGR02595">
    <property type="entry name" value="PEP_CTERM"/>
    <property type="match status" value="1"/>
</dbReference>
<feature type="signal peptide" evidence="2">
    <location>
        <begin position="1"/>
        <end position="20"/>
    </location>
</feature>
<evidence type="ECO:0000256" key="1">
    <source>
        <dbReference type="SAM" id="Phobius"/>
    </source>
</evidence>
<feature type="chain" id="PRO_5045490369" evidence="2">
    <location>
        <begin position="21"/>
        <end position="246"/>
    </location>
</feature>
<keyword evidence="1" id="KW-0812">Transmembrane</keyword>
<sequence>MKKKMCLLAASICLAGGVLADPFTGYFTDFNTADGFSDGASIDEIDGWNSRAVQVTENTAVDGYTMLGNGPAFTQKGSGGSWAVGETITLTAGVFYDATNVRARFRLGLTDGIADTSGAPKIGFEFDARATGDIYAFGGGINENTGFDVSAGQANGELYTVAFTKSATENEINVAVSFRGGAYANSFTVTDATMYSAANVYGHIQHNGGSNAGVDSYAQTIPEPATIGLVGLFGGAVLFVRRRLMR</sequence>
<dbReference type="EMBL" id="JARVCO010000004">
    <property type="protein sequence ID" value="MDZ8117802.1"/>
    <property type="molecule type" value="Genomic_DNA"/>
</dbReference>
<dbReference type="RefSeq" id="WP_322607604.1">
    <property type="nucleotide sequence ID" value="NZ_JARVCO010000004.1"/>
</dbReference>
<reference evidence="3 4" key="1">
    <citation type="journal article" date="2024" name="Appl. Environ. Microbiol.">
        <title>Pontiella agarivorans sp. nov., a novel marine anaerobic bacterium capable of degrading macroalgal polysaccharides and fixing nitrogen.</title>
        <authorList>
            <person name="Liu N."/>
            <person name="Kivenson V."/>
            <person name="Peng X."/>
            <person name="Cui Z."/>
            <person name="Lankiewicz T.S."/>
            <person name="Gosselin K.M."/>
            <person name="English C.J."/>
            <person name="Blair E.M."/>
            <person name="O'Malley M.A."/>
            <person name="Valentine D.L."/>
        </authorList>
    </citation>
    <scope>NUCLEOTIDE SEQUENCE [LARGE SCALE GENOMIC DNA]</scope>
    <source>
        <strain evidence="3 4">NLcol2</strain>
    </source>
</reference>
<proteinExistence type="predicted"/>
<name>A0ABU5MUH7_9BACT</name>